<evidence type="ECO:0000256" key="2">
    <source>
        <dbReference type="ARBA" id="ARBA00022448"/>
    </source>
</evidence>
<keyword evidence="9" id="KW-1185">Reference proteome</keyword>
<organism evidence="8 9">
    <name type="scientific">Gracilariopsis chorda</name>
    <dbReference type="NCBI Taxonomy" id="448386"/>
    <lineage>
        <taxon>Eukaryota</taxon>
        <taxon>Rhodophyta</taxon>
        <taxon>Florideophyceae</taxon>
        <taxon>Rhodymeniophycidae</taxon>
        <taxon>Gracilariales</taxon>
        <taxon>Gracilariaceae</taxon>
        <taxon>Gracilariopsis</taxon>
    </lineage>
</organism>
<dbReference type="GO" id="GO:0017056">
    <property type="term" value="F:structural constituent of nuclear pore"/>
    <property type="evidence" value="ECO:0007669"/>
    <property type="project" value="InterPro"/>
</dbReference>
<dbReference type="InterPro" id="IPR037700">
    <property type="entry name" value="NUP88/NUP82"/>
</dbReference>
<sequence>MQALRTHLRALRAVCESEEAVNNTPRILPALSPAHITVPDPDARQLHQLPLSKLSTARSIRATRPFRHAIVSGPYLALYSDRSVAVHHVPSGRSYPVAEALFRDRPALSVLHAQWLPSAPAFLVLLTSDCCLRVFDVVSPEAAETARQRVHVVTAGSAPVSFVCGAGSGWHALCVYVLAEDGALYVAAPLAPIGTTINLAEFRQLRDAAMFVLEQHAADSPQQKDMKRRLSFGDSDLPWSVRQARLQLRFLDTVFEQNAQQMIAVREFKPAPLLFQGPLHVENEVPTEKCTQLLLLSTSSHPVLLRVSEHGRVSVLLAMERFDAQWFLSSQPMEQGLLLASEQYADCARSVAPALLCFEQFVFDAPVALVPVASLSYADTYFLATRSAVYSLTLSFLSLLDDELALERSPRSTLRQLFTVKTPGDSSALRISGFTSHYVRGDGPVAILHLSDGTFHTTDPLRWHTVYHDVPNLLPLNLLVESHSSSRAYACKSLAESVVHALRHVENLRGQNGRVADGTLGTVSSLQSLASTLAFLEKRVIVLTGGDDQPGIGDSLGNVATLLLQWTDELSQRAKNDISKVSELQQAISEGDRSEEELQAKLKRAQEGADQLKSRVRTVFEAIERGSLQLSKAEVERLATLRQKKRRIAAFRTRTVELAAAIRKRNERLANMLREVRQKEDWFSSTSGVQSWRDSSPFARRRERPAEQRALEFGSKELQQIKVALEKHSEQISDAMELSSSLWKRLSITT</sequence>
<proteinExistence type="predicted"/>
<evidence type="ECO:0000256" key="3">
    <source>
        <dbReference type="ARBA" id="ARBA00022816"/>
    </source>
</evidence>
<evidence type="ECO:0000256" key="4">
    <source>
        <dbReference type="ARBA" id="ARBA00022927"/>
    </source>
</evidence>
<dbReference type="GO" id="GO:0005643">
    <property type="term" value="C:nuclear pore"/>
    <property type="evidence" value="ECO:0007669"/>
    <property type="project" value="UniProtKB-SubCell"/>
</dbReference>
<evidence type="ECO:0000256" key="6">
    <source>
        <dbReference type="ARBA" id="ARBA00023132"/>
    </source>
</evidence>
<comment type="caution">
    <text evidence="8">The sequence shown here is derived from an EMBL/GenBank/DDBJ whole genome shotgun (WGS) entry which is preliminary data.</text>
</comment>
<comment type="subcellular location">
    <subcellularLocation>
        <location evidence="1">Nucleus</location>
        <location evidence="1">Nuclear pore complex</location>
    </subcellularLocation>
</comment>
<evidence type="ECO:0000256" key="7">
    <source>
        <dbReference type="ARBA" id="ARBA00023242"/>
    </source>
</evidence>
<evidence type="ECO:0000313" key="9">
    <source>
        <dbReference type="Proteomes" id="UP000247409"/>
    </source>
</evidence>
<keyword evidence="4" id="KW-0653">Protein transport</keyword>
<dbReference type="EMBL" id="NBIV01000001">
    <property type="protein sequence ID" value="PXF50074.1"/>
    <property type="molecule type" value="Genomic_DNA"/>
</dbReference>
<evidence type="ECO:0000256" key="5">
    <source>
        <dbReference type="ARBA" id="ARBA00023010"/>
    </source>
</evidence>
<evidence type="ECO:0000313" key="8">
    <source>
        <dbReference type="EMBL" id="PXF50074.1"/>
    </source>
</evidence>
<keyword evidence="3" id="KW-0509">mRNA transport</keyword>
<dbReference type="GO" id="GO:0000055">
    <property type="term" value="P:ribosomal large subunit export from nucleus"/>
    <property type="evidence" value="ECO:0007669"/>
    <property type="project" value="InterPro"/>
</dbReference>
<keyword evidence="6" id="KW-0906">Nuclear pore complex</keyword>
<dbReference type="GO" id="GO:0006406">
    <property type="term" value="P:mRNA export from nucleus"/>
    <property type="evidence" value="ECO:0007669"/>
    <property type="project" value="TreeGrafter"/>
</dbReference>
<accession>A0A2V3J6S6</accession>
<reference evidence="8 9" key="1">
    <citation type="journal article" date="2018" name="Mol. Biol. Evol.">
        <title>Analysis of the draft genome of the red seaweed Gracilariopsis chorda provides insights into genome size evolution in Rhodophyta.</title>
        <authorList>
            <person name="Lee J."/>
            <person name="Yang E.C."/>
            <person name="Graf L."/>
            <person name="Yang J.H."/>
            <person name="Qiu H."/>
            <person name="Zel Zion U."/>
            <person name="Chan C.X."/>
            <person name="Stephens T.G."/>
            <person name="Weber A.P.M."/>
            <person name="Boo G.H."/>
            <person name="Boo S.M."/>
            <person name="Kim K.M."/>
            <person name="Shin Y."/>
            <person name="Jung M."/>
            <person name="Lee S.J."/>
            <person name="Yim H.S."/>
            <person name="Lee J.H."/>
            <person name="Bhattacharya D."/>
            <person name="Yoon H.S."/>
        </authorList>
    </citation>
    <scope>NUCLEOTIDE SEQUENCE [LARGE SCALE GENOMIC DNA]</scope>
    <source>
        <strain evidence="8 9">SKKU-2015</strain>
        <tissue evidence="8">Whole body</tissue>
    </source>
</reference>
<evidence type="ECO:0000256" key="1">
    <source>
        <dbReference type="ARBA" id="ARBA00004567"/>
    </source>
</evidence>
<protein>
    <submittedName>
        <fullName evidence="8">Nuclear pore complex protein NUP88</fullName>
    </submittedName>
</protein>
<keyword evidence="5" id="KW-0811">Translocation</keyword>
<dbReference type="GO" id="GO:0000056">
    <property type="term" value="P:ribosomal small subunit export from nucleus"/>
    <property type="evidence" value="ECO:0007669"/>
    <property type="project" value="InterPro"/>
</dbReference>
<dbReference type="OrthoDB" id="341482at2759"/>
<gene>
    <name evidence="8" type="ORF">BWQ96_00234</name>
</gene>
<dbReference type="PANTHER" id="PTHR13257:SF0">
    <property type="entry name" value="NUCLEAR PORE COMPLEX PROTEIN NUP88"/>
    <property type="match status" value="1"/>
</dbReference>
<dbReference type="PANTHER" id="PTHR13257">
    <property type="entry name" value="NUCLEOPORIN NUP84-RELATED"/>
    <property type="match status" value="1"/>
</dbReference>
<dbReference type="STRING" id="448386.A0A2V3J6S6"/>
<dbReference type="Proteomes" id="UP000247409">
    <property type="component" value="Unassembled WGS sequence"/>
</dbReference>
<dbReference type="GO" id="GO:0006606">
    <property type="term" value="P:protein import into nucleus"/>
    <property type="evidence" value="ECO:0007669"/>
    <property type="project" value="TreeGrafter"/>
</dbReference>
<keyword evidence="2" id="KW-0813">Transport</keyword>
<dbReference type="AlphaFoldDB" id="A0A2V3J6S6"/>
<keyword evidence="7" id="KW-0539">Nucleus</keyword>
<name>A0A2V3J6S6_9FLOR</name>